<evidence type="ECO:0000256" key="1">
    <source>
        <dbReference type="SAM" id="MobiDB-lite"/>
    </source>
</evidence>
<keyword evidence="3" id="KW-1185">Reference proteome</keyword>
<dbReference type="PANTHER" id="PTHR33517:SF4">
    <property type="entry name" value="SPERMATOGENESIS-ASSOCIATED PROTEIN 46"/>
    <property type="match status" value="1"/>
</dbReference>
<reference evidence="2 3" key="1">
    <citation type="submission" date="2021-04" db="EMBL/GenBank/DDBJ databases">
        <authorList>
            <person name="De Guttry C."/>
            <person name="Zahm M."/>
            <person name="Klopp C."/>
            <person name="Cabau C."/>
            <person name="Louis A."/>
            <person name="Berthelot C."/>
            <person name="Parey E."/>
            <person name="Roest Crollius H."/>
            <person name="Montfort J."/>
            <person name="Robinson-Rechavi M."/>
            <person name="Bucao C."/>
            <person name="Bouchez O."/>
            <person name="Gislard M."/>
            <person name="Lluch J."/>
            <person name="Milhes M."/>
            <person name="Lampietro C."/>
            <person name="Lopez Roques C."/>
            <person name="Donnadieu C."/>
            <person name="Braasch I."/>
            <person name="Desvignes T."/>
            <person name="Postlethwait J."/>
            <person name="Bobe J."/>
            <person name="Wedekind C."/>
            <person name="Guiguen Y."/>
        </authorList>
    </citation>
    <scope>NUCLEOTIDE SEQUENCE [LARGE SCALE GENOMIC DNA]</scope>
    <source>
        <strain evidence="2">Cs_M1</strain>
        <tissue evidence="2">Blood</tissue>
    </source>
</reference>
<proteinExistence type="predicted"/>
<protein>
    <submittedName>
        <fullName evidence="2">Uncharacterized protein</fullName>
    </submittedName>
</protein>
<organism evidence="2 3">
    <name type="scientific">Coregonus suidteri</name>
    <dbReference type="NCBI Taxonomy" id="861788"/>
    <lineage>
        <taxon>Eukaryota</taxon>
        <taxon>Metazoa</taxon>
        <taxon>Chordata</taxon>
        <taxon>Craniata</taxon>
        <taxon>Vertebrata</taxon>
        <taxon>Euteleostomi</taxon>
        <taxon>Actinopterygii</taxon>
        <taxon>Neopterygii</taxon>
        <taxon>Teleostei</taxon>
        <taxon>Protacanthopterygii</taxon>
        <taxon>Salmoniformes</taxon>
        <taxon>Salmonidae</taxon>
        <taxon>Coregoninae</taxon>
        <taxon>Coregonus</taxon>
    </lineage>
</organism>
<dbReference type="EMBL" id="JAGTTL010000002">
    <property type="protein sequence ID" value="KAK6326959.1"/>
    <property type="molecule type" value="Genomic_DNA"/>
</dbReference>
<dbReference type="Proteomes" id="UP001356427">
    <property type="component" value="Unassembled WGS sequence"/>
</dbReference>
<dbReference type="PANTHER" id="PTHR33517">
    <property type="entry name" value="PROTEIN FAM170B-RELATED"/>
    <property type="match status" value="1"/>
</dbReference>
<dbReference type="GO" id="GO:0009566">
    <property type="term" value="P:fertilization"/>
    <property type="evidence" value="ECO:0007669"/>
    <property type="project" value="TreeGrafter"/>
</dbReference>
<gene>
    <name evidence="2" type="ORF">J4Q44_G00026040</name>
</gene>
<evidence type="ECO:0000313" key="2">
    <source>
        <dbReference type="EMBL" id="KAK6326959.1"/>
    </source>
</evidence>
<dbReference type="Pfam" id="PF17734">
    <property type="entry name" value="Spt46"/>
    <property type="match status" value="1"/>
</dbReference>
<evidence type="ECO:0000313" key="3">
    <source>
        <dbReference type="Proteomes" id="UP001356427"/>
    </source>
</evidence>
<name>A0AAN8R8I0_9TELE</name>
<dbReference type="GO" id="GO:0031965">
    <property type="term" value="C:nuclear membrane"/>
    <property type="evidence" value="ECO:0007669"/>
    <property type="project" value="TreeGrafter"/>
</dbReference>
<feature type="region of interest" description="Disordered" evidence="1">
    <location>
        <begin position="164"/>
        <end position="225"/>
    </location>
</feature>
<comment type="caution">
    <text evidence="2">The sequence shown here is derived from an EMBL/GenBank/DDBJ whole genome shotgun (WGS) entry which is preliminary data.</text>
</comment>
<dbReference type="InterPro" id="IPR040879">
    <property type="entry name" value="Spt46-like"/>
</dbReference>
<dbReference type="AlphaFoldDB" id="A0AAN8R8I0"/>
<sequence length="225" mass="26227">MVPWSIYCKNMKSSQVFLREPFVSERLRKRTGTQWSPSHSQALRAAEPPSILGSKHPHALCPPLKPADISYRHTVRKGGSRSVAPKEPSVTVHLDFRFLRASSALEKFNGELLYKCASCLWYYPSLSPLQTHITLSFMEGFSCRVYYRKLKELRCRNDMKRIQATEMKSSEETEKKSSEETERKSSEETEKKSSEETEEEQRGDREEEQRGDREEEQRGDREEEQ</sequence>
<accession>A0AAN8R8I0</accession>